<evidence type="ECO:0000256" key="1">
    <source>
        <dbReference type="ARBA" id="ARBA00012513"/>
    </source>
</evidence>
<gene>
    <name evidence="11" type="ORF">CHUDEA6_5060</name>
    <name evidence="12" type="ORF">GY17_00000532</name>
</gene>
<comment type="catalytic activity">
    <reaction evidence="8">
        <text>L-seryl-[protein] + ATP = O-phospho-L-seryl-[protein] + ADP + H(+)</text>
        <dbReference type="Rhea" id="RHEA:17989"/>
        <dbReference type="Rhea" id="RHEA-COMP:9863"/>
        <dbReference type="Rhea" id="RHEA-COMP:11604"/>
        <dbReference type="ChEBI" id="CHEBI:15378"/>
        <dbReference type="ChEBI" id="CHEBI:29999"/>
        <dbReference type="ChEBI" id="CHEBI:30616"/>
        <dbReference type="ChEBI" id="CHEBI:83421"/>
        <dbReference type="ChEBI" id="CHEBI:456216"/>
        <dbReference type="EC" id="2.7.11.1"/>
    </reaction>
</comment>
<sequence>MYTIHEGCNISGNTRIYDTPNRHTWDINNGGTDGMRNESSTPRFKHNFNSGYSDKKFLQHGEEMEFTGNNRNDILGRNGNFIRQNISEYKKSIGVMEGSYVDRNMEISETPRVIQQLETNKRQISEEFTEKRDHEYDTRIVDKNTKLSSKIGSQSSLNQTNYKKVNLGGFTEADWYKKIPNWERIIDERYTSVYSSYERLEMIGTGTYAKVWLLKDKITGKKYAGKLLEPHTYPSDTVERIERMFQSEIKNLIVSQCPGVVRLHKIVVGPEGSLLVQDYVDDGTIWRENCCVSELEAFQHFIQLIQSVLYFQDKGVVHRDLKPTNILRYSNKTIVIGDFGWSEQTKKLHLSPSEWPGTLEINPPEVLTFKGPLTEKIDNYAVGMNLLLFLTGRFICRQKGLDVTEAAPYILKVVELIRSDFNNKILSKGKQKGNTQLKQSQYFMWEIFIGFTDPNPNTRWSIKKALFHPDCIQQLLFCFHNNFPILWHPQVIAIIKSNIIPNNVSSHQTFIEDEKQYCEVGKQSIGMGKSSVANINSSNQINIHNVSHATHFNNYSGGQSPVSEDLAESQRSYYKSVGTSLRPANPPIGHKFFKNDGQQHKLMLNSQFLSGSSDNNSVYNNEFAASLRNQQQVNTSSAATLSYTNNGHKFVGVESSVVKQPHFINNFHY</sequence>
<proteinExistence type="predicted"/>
<dbReference type="PROSITE" id="PS00107">
    <property type="entry name" value="PROTEIN_KINASE_ATP"/>
    <property type="match status" value="1"/>
</dbReference>
<feature type="binding site" evidence="9">
    <location>
        <position position="226"/>
    </location>
    <ligand>
        <name>ATP</name>
        <dbReference type="ChEBI" id="CHEBI:30616"/>
    </ligand>
</feature>
<dbReference type="VEuPathDB" id="CryptoDB:CHUDEA6_5060"/>
<dbReference type="VEuPathDB" id="CryptoDB:ChTU502y2012_382g0290"/>
<dbReference type="AlphaFoldDB" id="A0A0S4THL5"/>
<keyword evidence="3" id="KW-0808">Transferase</keyword>
<dbReference type="PANTHER" id="PTHR43895:SF32">
    <property type="entry name" value="SERINE_THREONINE-PROTEIN KINASE CHK1"/>
    <property type="match status" value="1"/>
</dbReference>
<dbReference type="Proteomes" id="UP001429100">
    <property type="component" value="Unassembled WGS sequence"/>
</dbReference>
<dbReference type="EMBL" id="LN877952">
    <property type="protein sequence ID" value="CUV06932.1"/>
    <property type="molecule type" value="Genomic_DNA"/>
</dbReference>
<dbReference type="GO" id="GO:0007165">
    <property type="term" value="P:signal transduction"/>
    <property type="evidence" value="ECO:0007669"/>
    <property type="project" value="TreeGrafter"/>
</dbReference>
<dbReference type="GO" id="GO:0004674">
    <property type="term" value="F:protein serine/threonine kinase activity"/>
    <property type="evidence" value="ECO:0007669"/>
    <property type="project" value="UniProtKB-KW"/>
</dbReference>
<evidence type="ECO:0000256" key="2">
    <source>
        <dbReference type="ARBA" id="ARBA00022527"/>
    </source>
</evidence>
<keyword evidence="13" id="KW-1185">Reference proteome</keyword>
<keyword evidence="2" id="KW-0723">Serine/threonine-protein kinase</keyword>
<evidence type="ECO:0000313" key="13">
    <source>
        <dbReference type="Proteomes" id="UP001429100"/>
    </source>
</evidence>
<dbReference type="OrthoDB" id="504170at2759"/>
<evidence type="ECO:0000256" key="8">
    <source>
        <dbReference type="ARBA" id="ARBA00048679"/>
    </source>
</evidence>
<keyword evidence="5 12" id="KW-0418">Kinase</keyword>
<evidence type="ECO:0000256" key="3">
    <source>
        <dbReference type="ARBA" id="ARBA00022679"/>
    </source>
</evidence>
<dbReference type="EC" id="2.7.11.1" evidence="1"/>
<dbReference type="PANTHER" id="PTHR43895">
    <property type="entry name" value="CALCIUM/CALMODULIN-DEPENDENT PROTEIN KINASE KINASE-RELATED"/>
    <property type="match status" value="1"/>
</dbReference>
<name>A0A0S4THL5_CRYHO</name>
<dbReference type="VEuPathDB" id="CryptoDB:GY17_00000532"/>
<evidence type="ECO:0000256" key="9">
    <source>
        <dbReference type="PROSITE-ProRule" id="PRU10141"/>
    </source>
</evidence>
<dbReference type="GO" id="GO:0005524">
    <property type="term" value="F:ATP binding"/>
    <property type="evidence" value="ECO:0007669"/>
    <property type="project" value="UniProtKB-UniRule"/>
</dbReference>
<protein>
    <recommendedName>
        <fullName evidence="1">non-specific serine/threonine protein kinase</fullName>
        <ecNumber evidence="1">2.7.11.1</ecNumber>
    </recommendedName>
</protein>
<evidence type="ECO:0000256" key="6">
    <source>
        <dbReference type="ARBA" id="ARBA00022840"/>
    </source>
</evidence>
<dbReference type="SUPFAM" id="SSF56112">
    <property type="entry name" value="Protein kinase-like (PK-like)"/>
    <property type="match status" value="1"/>
</dbReference>
<dbReference type="Proteomes" id="UP000199752">
    <property type="component" value="Chromosome 6"/>
</dbReference>
<dbReference type="SMART" id="SM00220">
    <property type="entry name" value="S_TKc"/>
    <property type="match status" value="1"/>
</dbReference>
<dbReference type="PROSITE" id="PS50011">
    <property type="entry name" value="PROTEIN_KINASE_DOM"/>
    <property type="match status" value="1"/>
</dbReference>
<keyword evidence="6 9" id="KW-0067">ATP-binding</keyword>
<reference evidence="11" key="2">
    <citation type="submission" date="2015-08" db="EMBL/GenBank/DDBJ databases">
        <authorList>
            <person name="Babu N.S."/>
            <person name="Beckwith C.J."/>
            <person name="Beseler K.G."/>
            <person name="Brison A."/>
            <person name="Carone J.V."/>
            <person name="Caskin T.P."/>
            <person name="Diamond M."/>
            <person name="Durham M.E."/>
            <person name="Foxe J.M."/>
            <person name="Go M."/>
            <person name="Henderson B.A."/>
            <person name="Jones I.B."/>
            <person name="McGettigan J.A."/>
            <person name="Micheletti S.J."/>
            <person name="Nasrallah M.E."/>
            <person name="Ortiz D."/>
            <person name="Piller C.R."/>
            <person name="Privatt S.R."/>
            <person name="Schneider S.L."/>
            <person name="Sharp S."/>
            <person name="Smith T.C."/>
            <person name="Stanton J.D."/>
            <person name="Ullery H.E."/>
            <person name="Wilson R.J."/>
            <person name="Serrano M.G."/>
            <person name="Buck G."/>
            <person name="Lee V."/>
            <person name="Wang Y."/>
            <person name="Carvalho R."/>
            <person name="Voegtly L."/>
            <person name="Shi R."/>
            <person name="Duckworth R."/>
            <person name="Johnson A."/>
            <person name="Loviza R."/>
            <person name="Walstead R."/>
            <person name="Shah Z."/>
            <person name="Kiflezghi M."/>
            <person name="Wade K."/>
            <person name="Ball S.L."/>
            <person name="Bradley K.W."/>
            <person name="Asai D.J."/>
            <person name="Bowman C.A."/>
            <person name="Russell D.A."/>
            <person name="Pope W.H."/>
            <person name="Jacobs-Sera D."/>
            <person name="Hendrix R.W."/>
            <person name="Hatfull G.F."/>
        </authorList>
    </citation>
    <scope>NUCLEOTIDE SEQUENCE [LARGE SCALE GENOMIC DNA]</scope>
</reference>
<dbReference type="InterPro" id="IPR011009">
    <property type="entry name" value="Kinase-like_dom_sf"/>
</dbReference>
<dbReference type="Pfam" id="PF00069">
    <property type="entry name" value="Pkinase"/>
    <property type="match status" value="1"/>
</dbReference>
<dbReference type="CDD" id="cd00180">
    <property type="entry name" value="PKc"/>
    <property type="match status" value="1"/>
</dbReference>
<dbReference type="InterPro" id="IPR000719">
    <property type="entry name" value="Prot_kinase_dom"/>
</dbReference>
<reference evidence="12 13" key="1">
    <citation type="submission" date="2014-11" db="EMBL/GenBank/DDBJ databases">
        <title>Comparative genomic analysis of Cryptosporidium hominis reveals occurrence of genetic recombination in virulent subtypes.</title>
        <authorList>
            <person name="Guo Y."/>
            <person name="Tang K."/>
            <person name="Frace M."/>
            <person name="Li N."/>
            <person name="Roellig D.M."/>
            <person name="Sammons S."/>
            <person name="Knipe K."/>
            <person name="Rowe L."/>
            <person name="Feng Y."/>
            <person name="Xiao L."/>
        </authorList>
    </citation>
    <scope>NUCLEOTIDE SEQUENCE [LARGE SCALE GENOMIC DNA]</scope>
    <source>
        <strain evidence="12">30976</strain>
    </source>
</reference>
<dbReference type="VEuPathDB" id="CryptoDB:Chro.60584"/>
<evidence type="ECO:0000256" key="5">
    <source>
        <dbReference type="ARBA" id="ARBA00022777"/>
    </source>
</evidence>
<evidence type="ECO:0000313" key="11">
    <source>
        <dbReference type="EMBL" id="CUV06932.1"/>
    </source>
</evidence>
<dbReference type="EMBL" id="JTAI01000007">
    <property type="protein sequence ID" value="PPS97867.1"/>
    <property type="molecule type" value="Genomic_DNA"/>
</dbReference>
<evidence type="ECO:0000256" key="7">
    <source>
        <dbReference type="ARBA" id="ARBA00047899"/>
    </source>
</evidence>
<comment type="catalytic activity">
    <reaction evidence="7">
        <text>L-threonyl-[protein] + ATP = O-phospho-L-threonyl-[protein] + ADP + H(+)</text>
        <dbReference type="Rhea" id="RHEA:46608"/>
        <dbReference type="Rhea" id="RHEA-COMP:11060"/>
        <dbReference type="Rhea" id="RHEA-COMP:11605"/>
        <dbReference type="ChEBI" id="CHEBI:15378"/>
        <dbReference type="ChEBI" id="CHEBI:30013"/>
        <dbReference type="ChEBI" id="CHEBI:30616"/>
        <dbReference type="ChEBI" id="CHEBI:61977"/>
        <dbReference type="ChEBI" id="CHEBI:456216"/>
        <dbReference type="EC" id="2.7.11.1"/>
    </reaction>
</comment>
<reference evidence="12 13" key="3">
    <citation type="submission" date="2017-10" db="EMBL/GenBank/DDBJ databases">
        <title>Consistent, comparative and evidence-based genome annotation and re-annotation for the closely-related species, Cryptosporidium parvum, C. hominis and C. tyzzeri.</title>
        <authorList>
            <person name="Baptista R.P."/>
            <person name="Li Y."/>
            <person name="Sateriale A."/>
            <person name="Striepen B."/>
            <person name="Kissinger J.C."/>
        </authorList>
    </citation>
    <scope>NUCLEOTIDE SEQUENCE [LARGE SCALE GENOMIC DNA]</scope>
    <source>
        <strain evidence="12">30976</strain>
    </source>
</reference>
<feature type="domain" description="Protein kinase" evidence="10">
    <location>
        <begin position="197"/>
        <end position="471"/>
    </location>
</feature>
<accession>A0A0S4THL5</accession>
<evidence type="ECO:0000313" key="12">
    <source>
        <dbReference type="EMBL" id="PPS97867.1"/>
    </source>
</evidence>
<dbReference type="InterPro" id="IPR017441">
    <property type="entry name" value="Protein_kinase_ATP_BS"/>
</dbReference>
<evidence type="ECO:0000256" key="4">
    <source>
        <dbReference type="ARBA" id="ARBA00022741"/>
    </source>
</evidence>
<organism evidence="11">
    <name type="scientific">Cryptosporidium hominis</name>
    <dbReference type="NCBI Taxonomy" id="237895"/>
    <lineage>
        <taxon>Eukaryota</taxon>
        <taxon>Sar</taxon>
        <taxon>Alveolata</taxon>
        <taxon>Apicomplexa</taxon>
        <taxon>Conoidasida</taxon>
        <taxon>Coccidia</taxon>
        <taxon>Eucoccidiorida</taxon>
        <taxon>Eimeriorina</taxon>
        <taxon>Cryptosporidiidae</taxon>
        <taxon>Cryptosporidium</taxon>
    </lineage>
</organism>
<evidence type="ECO:0000259" key="10">
    <source>
        <dbReference type="PROSITE" id="PS50011"/>
    </source>
</evidence>
<dbReference type="Gene3D" id="1.10.510.10">
    <property type="entry name" value="Transferase(Phosphotransferase) domain 1"/>
    <property type="match status" value="1"/>
</dbReference>
<keyword evidence="4 9" id="KW-0547">Nucleotide-binding</keyword>